<feature type="region of interest" description="Disordered" evidence="1">
    <location>
        <begin position="300"/>
        <end position="711"/>
    </location>
</feature>
<feature type="compositionally biased region" description="Polar residues" evidence="1">
    <location>
        <begin position="597"/>
        <end position="609"/>
    </location>
</feature>
<feature type="compositionally biased region" description="Polar residues" evidence="1">
    <location>
        <begin position="418"/>
        <end position="427"/>
    </location>
</feature>
<dbReference type="Gene3D" id="3.40.50.10190">
    <property type="entry name" value="BRCT domain"/>
    <property type="match status" value="1"/>
</dbReference>
<feature type="compositionally biased region" description="Polar residues" evidence="1">
    <location>
        <begin position="337"/>
        <end position="362"/>
    </location>
</feature>
<evidence type="ECO:0000256" key="1">
    <source>
        <dbReference type="SAM" id="MobiDB-lite"/>
    </source>
</evidence>
<proteinExistence type="predicted"/>
<feature type="region of interest" description="Disordered" evidence="1">
    <location>
        <begin position="756"/>
        <end position="818"/>
    </location>
</feature>
<dbReference type="OrthoDB" id="2384350at2759"/>
<dbReference type="InterPro" id="IPR036420">
    <property type="entry name" value="BRCT_dom_sf"/>
</dbReference>
<feature type="compositionally biased region" description="Low complexity" evidence="1">
    <location>
        <begin position="447"/>
        <end position="463"/>
    </location>
</feature>
<dbReference type="Pfam" id="PF00533">
    <property type="entry name" value="BRCT"/>
    <property type="match status" value="1"/>
</dbReference>
<feature type="domain" description="BRCT" evidence="2">
    <location>
        <begin position="1042"/>
        <end position="1136"/>
    </location>
</feature>
<feature type="compositionally biased region" description="Polar residues" evidence="1">
    <location>
        <begin position="765"/>
        <end position="794"/>
    </location>
</feature>
<dbReference type="OMA" id="IDLRNPP"/>
<dbReference type="PROSITE" id="PS50172">
    <property type="entry name" value="BRCT"/>
    <property type="match status" value="1"/>
</dbReference>
<feature type="compositionally biased region" description="Basic and acidic residues" evidence="1">
    <location>
        <begin position="173"/>
        <end position="193"/>
    </location>
</feature>
<name>A0A284QMP4_ARMOS</name>
<feature type="compositionally biased region" description="Polar residues" evidence="1">
    <location>
        <begin position="120"/>
        <end position="142"/>
    </location>
</feature>
<feature type="compositionally biased region" description="Low complexity" evidence="1">
    <location>
        <begin position="632"/>
        <end position="641"/>
    </location>
</feature>
<gene>
    <name evidence="3" type="ORF">ARMOST_00977</name>
</gene>
<dbReference type="InterPro" id="IPR001357">
    <property type="entry name" value="BRCT_dom"/>
</dbReference>
<evidence type="ECO:0000313" key="3">
    <source>
        <dbReference type="EMBL" id="SJK97724.1"/>
    </source>
</evidence>
<sequence>MTINDHVIRLNTRAVYSLSLAVTIPDIYSPYGVRSSHLAVPSGPLHATLTLSNNMGDIFGDKRTRSQLTLPDNIYQHLPLSRSPLKGARTALRNQSEPPVSSWLNEGVEDESEDEILLSPTKSAKRSASPSRDAEYSSNTAALSEFPALKRPRRDYGAVGNSDSENVNMPSSPDRHFAELNLDSPKRVGDGSPRKAGLSPRRACSVPPTFPSIDLRNPPSSPNKPRSPRKVVPMLRFTVVVSPAKPDSILDEETQQEGDRQRALLSLNPARQEIVAGEVAEPLQLQEDPRNVVVANGHKTPARTRLAPSPLSPLTPLPETPFAPPQPHGDLDGDILGTSSLQFERNSNMSDSTSARPESLCTSHLPPETDVRQSRIPRPSVASENGLDAPVPDPGSSRASSSMGPPEQGPVVDASAKSHIQSASQKKSAFDIIMSAPQPSTVKGKGKAPASSAAHSVSKSTGKGKSKEQPASRQSLKNRMRPKEIPQSRREAIPDTDIQADGEGKTGPSGSKPSRIVEHVVEPHAEAEEAVNSDLESLFDESKAGPETETEPVIDHPALDFPTSKDPSTKAVSDEGQNVVEVPRLSKPIVTKKRARTQASSIPRVTRSSALKKKEQDAERASQDPRVRKKSLLGPKSSPKPASKHVHSSVPAELAIRERSTSPLTDLPSDSVAEPSTKSVTEVPKTPRPSNNFARPTFSSIAKTPGWKTPVKTAANLSPTKLGRSASMFARPIGGLIPSKPTNGSALSNLSSALEKLAVPPPSRPTSSFGFNSDSEDASTSSHRTDTLPRSMTLDSAELSTASSSKSTTAVSSSSKAVLAQRSVTDFFKKDALTRPGRLMSGTGGLPRGKPSILPYRAVQKVSQKTPLPVIPASPVKGSGDGDDDDAMIGVEQTHGSAKSVWESKVAAPTPEAMELSELVGAHLIKGKRKAVDEADGWGKNASRRASMAFNMLSQSMPPPPAPKVSGDMGPPATPPKREGLRSSTSTHPSAPSSVASSSASRKPNGLGPKRTPSLNDEAGCDDRSYSYSGRKVSGSKKPADPSLSILSGVKVYVDVRDSSNGVDCGDVFIDMLKRLGAKVMKNFGLTCTHLVFKDGTVGTLNRYRQLETKPFVVGLQWIVECAEKLQHLDETQYAINLEGINIAGINKRARKSMIPKPIASTRTDDLFSDSLVADSSVDESDSSFSIDSSLKPLELARRRQNTVATSRS</sequence>
<dbReference type="STRING" id="47428.A0A284QMP4"/>
<dbReference type="SMART" id="SM00292">
    <property type="entry name" value="BRCT"/>
    <property type="match status" value="1"/>
</dbReference>
<feature type="compositionally biased region" description="Low complexity" evidence="1">
    <location>
        <begin position="983"/>
        <end position="1001"/>
    </location>
</feature>
<feature type="compositionally biased region" description="Basic and acidic residues" evidence="1">
    <location>
        <begin position="481"/>
        <end position="493"/>
    </location>
</feature>
<dbReference type="Proteomes" id="UP000219338">
    <property type="component" value="Unassembled WGS sequence"/>
</dbReference>
<feature type="compositionally biased region" description="Low complexity" evidence="1">
    <location>
        <begin position="796"/>
        <end position="818"/>
    </location>
</feature>
<accession>A0A284QMP4</accession>
<dbReference type="CDD" id="cd17716">
    <property type="entry name" value="BRCT_microcephalin_rpt1"/>
    <property type="match status" value="1"/>
</dbReference>
<dbReference type="AlphaFoldDB" id="A0A284QMP4"/>
<feature type="region of interest" description="Disordered" evidence="1">
    <location>
        <begin position="88"/>
        <end position="230"/>
    </location>
</feature>
<feature type="region of interest" description="Disordered" evidence="1">
    <location>
        <begin position="953"/>
        <end position="1040"/>
    </location>
</feature>
<organism evidence="3 4">
    <name type="scientific">Armillaria ostoyae</name>
    <name type="common">Armillaria root rot fungus</name>
    <dbReference type="NCBI Taxonomy" id="47428"/>
    <lineage>
        <taxon>Eukaryota</taxon>
        <taxon>Fungi</taxon>
        <taxon>Dikarya</taxon>
        <taxon>Basidiomycota</taxon>
        <taxon>Agaricomycotina</taxon>
        <taxon>Agaricomycetes</taxon>
        <taxon>Agaricomycetidae</taxon>
        <taxon>Agaricales</taxon>
        <taxon>Marasmiineae</taxon>
        <taxon>Physalacriaceae</taxon>
        <taxon>Armillaria</taxon>
    </lineage>
</organism>
<dbReference type="EMBL" id="FUEG01000001">
    <property type="protein sequence ID" value="SJK97724.1"/>
    <property type="molecule type" value="Genomic_DNA"/>
</dbReference>
<feature type="compositionally biased region" description="Pro residues" evidence="1">
    <location>
        <begin position="310"/>
        <end position="327"/>
    </location>
</feature>
<evidence type="ECO:0000313" key="4">
    <source>
        <dbReference type="Proteomes" id="UP000219338"/>
    </source>
</evidence>
<feature type="compositionally biased region" description="Polar residues" evidence="1">
    <location>
        <begin position="688"/>
        <end position="702"/>
    </location>
</feature>
<protein>
    <recommendedName>
        <fullName evidence="2">BRCT domain-containing protein</fullName>
    </recommendedName>
</protein>
<feature type="compositionally biased region" description="Polar residues" evidence="1">
    <location>
        <begin position="161"/>
        <end position="171"/>
    </location>
</feature>
<feature type="compositionally biased region" description="Acidic residues" evidence="1">
    <location>
        <begin position="107"/>
        <end position="116"/>
    </location>
</feature>
<dbReference type="SUPFAM" id="SSF52113">
    <property type="entry name" value="BRCT domain"/>
    <property type="match status" value="1"/>
</dbReference>
<feature type="compositionally biased region" description="Basic and acidic residues" evidence="1">
    <location>
        <begin position="612"/>
        <end position="626"/>
    </location>
</feature>
<keyword evidence="4" id="KW-1185">Reference proteome</keyword>
<feature type="compositionally biased region" description="Basic and acidic residues" evidence="1">
    <location>
        <begin position="515"/>
        <end position="527"/>
    </location>
</feature>
<reference evidence="4" key="1">
    <citation type="journal article" date="2017" name="Nat. Ecol. Evol.">
        <title>Genome expansion and lineage-specific genetic innovations in the forest pathogenic fungi Armillaria.</title>
        <authorList>
            <person name="Sipos G."/>
            <person name="Prasanna A.N."/>
            <person name="Walter M.C."/>
            <person name="O'Connor E."/>
            <person name="Balint B."/>
            <person name="Krizsan K."/>
            <person name="Kiss B."/>
            <person name="Hess J."/>
            <person name="Varga T."/>
            <person name="Slot J."/>
            <person name="Riley R."/>
            <person name="Boka B."/>
            <person name="Rigling D."/>
            <person name="Barry K."/>
            <person name="Lee J."/>
            <person name="Mihaltcheva S."/>
            <person name="LaButti K."/>
            <person name="Lipzen A."/>
            <person name="Waldron R."/>
            <person name="Moloney N.M."/>
            <person name="Sperisen C."/>
            <person name="Kredics L."/>
            <person name="Vagvoelgyi C."/>
            <person name="Patrignani A."/>
            <person name="Fitzpatrick D."/>
            <person name="Nagy I."/>
            <person name="Doyle S."/>
            <person name="Anderson J.B."/>
            <person name="Grigoriev I.V."/>
            <person name="Gueldener U."/>
            <person name="Muensterkoetter M."/>
            <person name="Nagy L.G."/>
        </authorList>
    </citation>
    <scope>NUCLEOTIDE SEQUENCE [LARGE SCALE GENOMIC DNA]</scope>
    <source>
        <strain evidence="4">C18/9</strain>
    </source>
</reference>
<evidence type="ECO:0000259" key="2">
    <source>
        <dbReference type="PROSITE" id="PS50172"/>
    </source>
</evidence>
<feature type="compositionally biased region" description="Polar residues" evidence="1">
    <location>
        <begin position="92"/>
        <end position="104"/>
    </location>
</feature>